<evidence type="ECO:0000256" key="2">
    <source>
        <dbReference type="SAM" id="Phobius"/>
    </source>
</evidence>
<reference evidence="3" key="1">
    <citation type="submission" date="2022-03" db="EMBL/GenBank/DDBJ databases">
        <title>Genome Identification and Characterization of new species Bdellovibrio reynosense LBG001 sp. nov. from a Mexico soil sample.</title>
        <authorList>
            <person name="Camilli A."/>
            <person name="Ajao Y."/>
            <person name="Guo X."/>
        </authorList>
    </citation>
    <scope>NUCLEOTIDE SEQUENCE</scope>
    <source>
        <strain evidence="3">LBG001</strain>
    </source>
</reference>
<evidence type="ECO:0000313" key="3">
    <source>
        <dbReference type="EMBL" id="UOF02375.1"/>
    </source>
</evidence>
<feature type="compositionally biased region" description="Acidic residues" evidence="1">
    <location>
        <begin position="39"/>
        <end position="50"/>
    </location>
</feature>
<sequence>MGFLRAILLISAGVGIGVIAAATSKKTMTKERRGRVENFDEASDLIEESSMESFPASDPPSWTPSSKDPSKYH</sequence>
<feature type="region of interest" description="Disordered" evidence="1">
    <location>
        <begin position="26"/>
        <end position="73"/>
    </location>
</feature>
<dbReference type="RefSeq" id="WP_243539671.1">
    <property type="nucleotide sequence ID" value="NZ_CP093442.1"/>
</dbReference>
<name>A0ABY4CBQ8_9BACT</name>
<protein>
    <submittedName>
        <fullName evidence="3">Uncharacterized protein</fullName>
    </submittedName>
</protein>
<keyword evidence="2" id="KW-0472">Membrane</keyword>
<keyword evidence="2" id="KW-0812">Transmembrane</keyword>
<accession>A0ABY4CBQ8</accession>
<organism evidence="3 4">
    <name type="scientific">Bdellovibrio reynosensis</name>
    <dbReference type="NCBI Taxonomy" id="2835041"/>
    <lineage>
        <taxon>Bacteria</taxon>
        <taxon>Pseudomonadati</taxon>
        <taxon>Bdellovibrionota</taxon>
        <taxon>Bdellovibrionia</taxon>
        <taxon>Bdellovibrionales</taxon>
        <taxon>Pseudobdellovibrionaceae</taxon>
        <taxon>Bdellovibrio</taxon>
    </lineage>
</organism>
<feature type="compositionally biased region" description="Basic and acidic residues" evidence="1">
    <location>
        <begin position="28"/>
        <end position="38"/>
    </location>
</feature>
<dbReference type="Proteomes" id="UP000830116">
    <property type="component" value="Chromosome"/>
</dbReference>
<evidence type="ECO:0000256" key="1">
    <source>
        <dbReference type="SAM" id="MobiDB-lite"/>
    </source>
</evidence>
<proteinExistence type="predicted"/>
<keyword evidence="4" id="KW-1185">Reference proteome</keyword>
<evidence type="ECO:0000313" key="4">
    <source>
        <dbReference type="Proteomes" id="UP000830116"/>
    </source>
</evidence>
<keyword evidence="2" id="KW-1133">Transmembrane helix</keyword>
<feature type="transmembrane region" description="Helical" evidence="2">
    <location>
        <begin position="6"/>
        <end position="23"/>
    </location>
</feature>
<gene>
    <name evidence="3" type="ORF">MNR06_05350</name>
</gene>
<dbReference type="EMBL" id="CP093442">
    <property type="protein sequence ID" value="UOF02375.1"/>
    <property type="molecule type" value="Genomic_DNA"/>
</dbReference>